<gene>
    <name evidence="2" type="ORF">Sjap_018897</name>
</gene>
<reference evidence="2 3" key="1">
    <citation type="submission" date="2024-01" db="EMBL/GenBank/DDBJ databases">
        <title>Genome assemblies of Stephania.</title>
        <authorList>
            <person name="Yang L."/>
        </authorList>
    </citation>
    <scope>NUCLEOTIDE SEQUENCE [LARGE SCALE GENOMIC DNA]</scope>
    <source>
        <strain evidence="2">QJT</strain>
        <tissue evidence="2">Leaf</tissue>
    </source>
</reference>
<dbReference type="Proteomes" id="UP001417504">
    <property type="component" value="Unassembled WGS sequence"/>
</dbReference>
<dbReference type="SUPFAM" id="SSF141562">
    <property type="entry name" value="At5g01610-like"/>
    <property type="match status" value="1"/>
</dbReference>
<keyword evidence="3" id="KW-1185">Reference proteome</keyword>
<dbReference type="PANTHER" id="PTHR31676">
    <property type="entry name" value="T31J12.3 PROTEIN-RELATED"/>
    <property type="match status" value="1"/>
</dbReference>
<evidence type="ECO:0000313" key="3">
    <source>
        <dbReference type="Proteomes" id="UP001417504"/>
    </source>
</evidence>
<proteinExistence type="predicted"/>
<accession>A0AAP0I8V0</accession>
<feature type="signal peptide" evidence="1">
    <location>
        <begin position="1"/>
        <end position="22"/>
    </location>
</feature>
<feature type="chain" id="PRO_5042910661" description="DUF538 family protein" evidence="1">
    <location>
        <begin position="23"/>
        <end position="161"/>
    </location>
</feature>
<dbReference type="AlphaFoldDB" id="A0AAP0I8V0"/>
<dbReference type="Gene3D" id="2.30.240.10">
    <property type="entry name" value="At5g01610-like"/>
    <property type="match status" value="1"/>
</dbReference>
<keyword evidence="1" id="KW-0732">Signal</keyword>
<dbReference type="InterPro" id="IPR036758">
    <property type="entry name" value="At5g01610-like"/>
</dbReference>
<evidence type="ECO:0000256" key="1">
    <source>
        <dbReference type="SAM" id="SignalP"/>
    </source>
</evidence>
<evidence type="ECO:0000313" key="2">
    <source>
        <dbReference type="EMBL" id="KAK9110837.1"/>
    </source>
</evidence>
<sequence length="161" mass="17311">MSIFKTLVGFSSLMSLLSLSSSAINGAGASASPSAYEVVEKFNFPKGILPVGVTGYSLSEDGQFDVFINSDCEFKIDEEGYTLYYKRKISGKLGFGSLTELQGVSVKVVFVWIGISEVDNRGGDELNFYVGPLSASFPLQNFEESPQCGKSSVSHSLESTI</sequence>
<comment type="caution">
    <text evidence="2">The sequence shown here is derived from an EMBL/GenBank/DDBJ whole genome shotgun (WGS) entry which is preliminary data.</text>
</comment>
<organism evidence="2 3">
    <name type="scientific">Stephania japonica</name>
    <dbReference type="NCBI Taxonomy" id="461633"/>
    <lineage>
        <taxon>Eukaryota</taxon>
        <taxon>Viridiplantae</taxon>
        <taxon>Streptophyta</taxon>
        <taxon>Embryophyta</taxon>
        <taxon>Tracheophyta</taxon>
        <taxon>Spermatophyta</taxon>
        <taxon>Magnoliopsida</taxon>
        <taxon>Ranunculales</taxon>
        <taxon>Menispermaceae</taxon>
        <taxon>Menispermoideae</taxon>
        <taxon>Cissampelideae</taxon>
        <taxon>Stephania</taxon>
    </lineage>
</organism>
<protein>
    <recommendedName>
        <fullName evidence="4">DUF538 family protein</fullName>
    </recommendedName>
</protein>
<name>A0AAP0I8V0_9MAGN</name>
<evidence type="ECO:0008006" key="4">
    <source>
        <dbReference type="Google" id="ProtNLM"/>
    </source>
</evidence>
<dbReference type="InterPro" id="IPR007493">
    <property type="entry name" value="DUF538"/>
</dbReference>
<dbReference type="EMBL" id="JBBNAE010000007">
    <property type="protein sequence ID" value="KAK9110837.1"/>
    <property type="molecule type" value="Genomic_DNA"/>
</dbReference>
<dbReference type="Pfam" id="PF04398">
    <property type="entry name" value="DUF538"/>
    <property type="match status" value="1"/>
</dbReference>
<dbReference type="PANTHER" id="PTHR31676:SF27">
    <property type="entry name" value="EXPRESSED PROTEIN"/>
    <property type="match status" value="1"/>
</dbReference>